<organism evidence="4 5">
    <name type="scientific">Rhodococcus chondri</name>
    <dbReference type="NCBI Taxonomy" id="3065941"/>
    <lineage>
        <taxon>Bacteria</taxon>
        <taxon>Bacillati</taxon>
        <taxon>Actinomycetota</taxon>
        <taxon>Actinomycetes</taxon>
        <taxon>Mycobacteriales</taxon>
        <taxon>Nocardiaceae</taxon>
        <taxon>Rhodococcus</taxon>
    </lineage>
</organism>
<reference evidence="4 5" key="1">
    <citation type="submission" date="2023-08" db="EMBL/GenBank/DDBJ databases">
        <authorList>
            <person name="Girao M."/>
            <person name="Carvalho M.F."/>
        </authorList>
    </citation>
    <scope>NUCLEOTIDE SEQUENCE [LARGE SCALE GENOMIC DNA]</scope>
    <source>
        <strain evidence="4 5">CC-R104</strain>
    </source>
</reference>
<gene>
    <name evidence="4" type="ORF">Q8814_25670</name>
</gene>
<feature type="domain" description="Transcription regulator PadR C-terminal" evidence="3">
    <location>
        <begin position="95"/>
        <end position="166"/>
    </location>
</feature>
<dbReference type="EMBL" id="JAUZMZ010000321">
    <property type="protein sequence ID" value="MEE2035453.1"/>
    <property type="molecule type" value="Genomic_DNA"/>
</dbReference>
<protein>
    <submittedName>
        <fullName evidence="4">PadR family transcriptional regulator</fullName>
    </submittedName>
</protein>
<proteinExistence type="predicted"/>
<evidence type="ECO:0000313" key="5">
    <source>
        <dbReference type="Proteomes" id="UP001331936"/>
    </source>
</evidence>
<dbReference type="Proteomes" id="UP001331936">
    <property type="component" value="Unassembled WGS sequence"/>
</dbReference>
<dbReference type="InterPro" id="IPR036390">
    <property type="entry name" value="WH_DNA-bd_sf"/>
</dbReference>
<name>A0ABU7JZL6_9NOCA</name>
<evidence type="ECO:0000313" key="4">
    <source>
        <dbReference type="EMBL" id="MEE2035453.1"/>
    </source>
</evidence>
<dbReference type="Gene3D" id="6.10.140.190">
    <property type="match status" value="1"/>
</dbReference>
<dbReference type="RefSeq" id="WP_330154765.1">
    <property type="nucleotide sequence ID" value="NZ_JAUZMZ010000321.1"/>
</dbReference>
<dbReference type="Gene3D" id="1.10.10.10">
    <property type="entry name" value="Winged helix-like DNA-binding domain superfamily/Winged helix DNA-binding domain"/>
    <property type="match status" value="1"/>
</dbReference>
<dbReference type="PANTHER" id="PTHR43252:SF2">
    <property type="entry name" value="TRANSCRIPTION REGULATOR, PADR-LIKE FAMILY"/>
    <property type="match status" value="1"/>
</dbReference>
<dbReference type="SUPFAM" id="SSF46785">
    <property type="entry name" value="Winged helix' DNA-binding domain"/>
    <property type="match status" value="1"/>
</dbReference>
<sequence>MADRPINATAASLLGFLHEGPMTGWDLVTTVQQRIGQFWSITTSQVYRELAAMERAGLIDAGVKGPRDRKPYTLTDEGRQVFADWIDRDPGPENIRHPLLLTVTFGDHLPPERLTQMLAAHRAAHERQLAEYEKERDECAVSGFGAATLDFGIAYERAVLEWLDRMDKRPAQQS</sequence>
<dbReference type="Pfam" id="PF03551">
    <property type="entry name" value="PadR"/>
    <property type="match status" value="1"/>
</dbReference>
<evidence type="ECO:0000256" key="1">
    <source>
        <dbReference type="SAM" id="Coils"/>
    </source>
</evidence>
<keyword evidence="1" id="KW-0175">Coiled coil</keyword>
<evidence type="ECO:0000259" key="2">
    <source>
        <dbReference type="Pfam" id="PF03551"/>
    </source>
</evidence>
<dbReference type="PANTHER" id="PTHR43252">
    <property type="entry name" value="TRANSCRIPTIONAL REGULATOR YQJI"/>
    <property type="match status" value="1"/>
</dbReference>
<comment type="caution">
    <text evidence="4">The sequence shown here is derived from an EMBL/GenBank/DDBJ whole genome shotgun (WGS) entry which is preliminary data.</text>
</comment>
<feature type="coiled-coil region" evidence="1">
    <location>
        <begin position="115"/>
        <end position="142"/>
    </location>
</feature>
<dbReference type="InterPro" id="IPR005149">
    <property type="entry name" value="Tscrpt_reg_PadR_N"/>
</dbReference>
<dbReference type="InterPro" id="IPR036388">
    <property type="entry name" value="WH-like_DNA-bd_sf"/>
</dbReference>
<evidence type="ECO:0000259" key="3">
    <source>
        <dbReference type="Pfam" id="PF10400"/>
    </source>
</evidence>
<feature type="domain" description="Transcription regulator PadR N-terminal" evidence="2">
    <location>
        <begin position="13"/>
        <end position="83"/>
    </location>
</feature>
<keyword evidence="5" id="KW-1185">Reference proteome</keyword>
<dbReference type="InterPro" id="IPR018309">
    <property type="entry name" value="Tscrpt_reg_PadR_C"/>
</dbReference>
<accession>A0ABU7JZL6</accession>
<dbReference type="Pfam" id="PF10400">
    <property type="entry name" value="Vir_act_alpha_C"/>
    <property type="match status" value="1"/>
</dbReference>